<dbReference type="Proteomes" id="UP000574690">
    <property type="component" value="Unassembled WGS sequence"/>
</dbReference>
<gene>
    <name evidence="1" type="ORF">HOQ43_10780</name>
</gene>
<dbReference type="EMBL" id="JABFXE010000451">
    <property type="protein sequence ID" value="NUQ88934.1"/>
    <property type="molecule type" value="Genomic_DNA"/>
</dbReference>
<evidence type="ECO:0000313" key="1">
    <source>
        <dbReference type="EMBL" id="NUQ88934.1"/>
    </source>
</evidence>
<protein>
    <submittedName>
        <fullName evidence="1">Uncharacterized protein</fullName>
    </submittedName>
</protein>
<evidence type="ECO:0000313" key="2">
    <source>
        <dbReference type="Proteomes" id="UP000574690"/>
    </source>
</evidence>
<accession>A0A850C3N0</accession>
<reference evidence="1 2" key="1">
    <citation type="submission" date="2020-05" db="EMBL/GenBank/DDBJ databases">
        <title>DNA-SIP metagenomic assembled genomes.</title>
        <authorList>
            <person name="Yu J."/>
        </authorList>
    </citation>
    <scope>NUCLEOTIDE SEQUENCE [LARGE SCALE GENOMIC DNA]</scope>
    <source>
        <strain evidence="1">Bin5.27</strain>
    </source>
</reference>
<proteinExistence type="predicted"/>
<name>A0A850C3N0_9ACTN</name>
<dbReference type="AlphaFoldDB" id="A0A850C3N0"/>
<sequence length="70" mass="7476">MTRRPCTCRMCVKAIGCDAAGLRTAATVYRSLCLTRRAERRSLYTREAAAAAALAELTSLTPATPGDDTP</sequence>
<comment type="caution">
    <text evidence="1">The sequence shown here is derived from an EMBL/GenBank/DDBJ whole genome shotgun (WGS) entry which is preliminary data.</text>
</comment>
<organism evidence="1 2">
    <name type="scientific">Glycomyces artemisiae</name>
    <dbReference type="NCBI Taxonomy" id="1076443"/>
    <lineage>
        <taxon>Bacteria</taxon>
        <taxon>Bacillati</taxon>
        <taxon>Actinomycetota</taxon>
        <taxon>Actinomycetes</taxon>
        <taxon>Glycomycetales</taxon>
        <taxon>Glycomycetaceae</taxon>
        <taxon>Glycomyces</taxon>
    </lineage>
</organism>